<organism evidence="3 4">
    <name type="scientific">Pseudoalteromonas rubra</name>
    <dbReference type="NCBI Taxonomy" id="43658"/>
    <lineage>
        <taxon>Bacteria</taxon>
        <taxon>Pseudomonadati</taxon>
        <taxon>Pseudomonadota</taxon>
        <taxon>Gammaproteobacteria</taxon>
        <taxon>Alteromonadales</taxon>
        <taxon>Pseudoalteromonadaceae</taxon>
        <taxon>Pseudoalteromonas</taxon>
    </lineage>
</organism>
<dbReference type="AlphaFoldDB" id="A0A8T0C3R4"/>
<proteinExistence type="predicted"/>
<evidence type="ECO:0000313" key="3">
    <source>
        <dbReference type="EMBL" id="KAF7781898.1"/>
    </source>
</evidence>
<name>A0A8T0C3R4_9GAMM</name>
<keyword evidence="1" id="KW-0812">Transmembrane</keyword>
<dbReference type="NCBIfam" id="NF047864">
    <property type="entry name" value="CBU_0592_membra"/>
    <property type="match status" value="1"/>
</dbReference>
<dbReference type="Pfam" id="PF26604">
    <property type="entry name" value="CBU_0592"/>
    <property type="match status" value="1"/>
</dbReference>
<keyword evidence="1" id="KW-0472">Membrane</keyword>
<dbReference type="Proteomes" id="UP000016480">
    <property type="component" value="Unassembled WGS sequence"/>
</dbReference>
<sequence length="103" mass="11787">MDPGQRVWVSLFYMDKNMIDILFDIIGMTGTFLVVGAFFLLQLDKVSPDGIKYNMMNLSGAILLLISLCYNFNLASFVIELFWIVASLIGLYKYFKKRRLATA</sequence>
<evidence type="ECO:0000259" key="2">
    <source>
        <dbReference type="Pfam" id="PF26604"/>
    </source>
</evidence>
<feature type="transmembrane region" description="Helical" evidence="1">
    <location>
        <begin position="21"/>
        <end position="41"/>
    </location>
</feature>
<comment type="caution">
    <text evidence="3">The sequence shown here is derived from an EMBL/GenBank/DDBJ whole genome shotgun (WGS) entry which is preliminary data.</text>
</comment>
<reference evidence="3 4" key="1">
    <citation type="journal article" date="2012" name="J. Bacteriol.">
        <title>Genome sequence of the cycloprodigiosin-producing bacterial strain Pseudoalteromonas rubra ATCC 29570(T).</title>
        <authorList>
            <person name="Xie B.B."/>
            <person name="Shu Y.L."/>
            <person name="Qin Q.L."/>
            <person name="Rong J.C."/>
            <person name="Zhang X.Y."/>
            <person name="Chen X.L."/>
            <person name="Zhou B.C."/>
            <person name="Zhang Y.Z."/>
        </authorList>
    </citation>
    <scope>NUCLEOTIDE SEQUENCE [LARGE SCALE GENOMIC DNA]</scope>
    <source>
        <strain evidence="3 4">DSM 6842</strain>
    </source>
</reference>
<protein>
    <recommendedName>
        <fullName evidence="2">CBU-0592-like domain-containing protein</fullName>
    </recommendedName>
</protein>
<keyword evidence="1" id="KW-1133">Transmembrane helix</keyword>
<gene>
    <name evidence="3" type="ORF">PRUB_b1263</name>
</gene>
<evidence type="ECO:0000313" key="4">
    <source>
        <dbReference type="Proteomes" id="UP000016480"/>
    </source>
</evidence>
<accession>A0A8T0C3R4</accession>
<dbReference type="InterPro" id="IPR058058">
    <property type="entry name" value="CBU_0592-like"/>
</dbReference>
<dbReference type="EMBL" id="AHCD03000044">
    <property type="protein sequence ID" value="KAF7781898.1"/>
    <property type="molecule type" value="Genomic_DNA"/>
</dbReference>
<feature type="transmembrane region" description="Helical" evidence="1">
    <location>
        <begin position="61"/>
        <end position="92"/>
    </location>
</feature>
<feature type="domain" description="CBU-0592-like" evidence="2">
    <location>
        <begin position="23"/>
        <end position="98"/>
    </location>
</feature>
<evidence type="ECO:0000256" key="1">
    <source>
        <dbReference type="SAM" id="Phobius"/>
    </source>
</evidence>